<dbReference type="EMBL" id="KV428096">
    <property type="protein sequence ID" value="KZT36923.1"/>
    <property type="molecule type" value="Genomic_DNA"/>
</dbReference>
<evidence type="ECO:0000256" key="1">
    <source>
        <dbReference type="SAM" id="MobiDB-lite"/>
    </source>
</evidence>
<proteinExistence type="predicted"/>
<organism evidence="2 3">
    <name type="scientific">Sistotremastrum suecicum HHB10207 ss-3</name>
    <dbReference type="NCBI Taxonomy" id="1314776"/>
    <lineage>
        <taxon>Eukaryota</taxon>
        <taxon>Fungi</taxon>
        <taxon>Dikarya</taxon>
        <taxon>Basidiomycota</taxon>
        <taxon>Agaricomycotina</taxon>
        <taxon>Agaricomycetes</taxon>
        <taxon>Sistotremastrales</taxon>
        <taxon>Sistotremastraceae</taxon>
        <taxon>Sistotremastrum</taxon>
    </lineage>
</organism>
<keyword evidence="3" id="KW-1185">Reference proteome</keyword>
<protein>
    <submittedName>
        <fullName evidence="2">Uncharacterized protein</fullName>
    </submittedName>
</protein>
<feature type="region of interest" description="Disordered" evidence="1">
    <location>
        <begin position="23"/>
        <end position="67"/>
    </location>
</feature>
<evidence type="ECO:0000313" key="2">
    <source>
        <dbReference type="EMBL" id="KZT36923.1"/>
    </source>
</evidence>
<dbReference type="AlphaFoldDB" id="A0A166BZX9"/>
<reference evidence="2 3" key="1">
    <citation type="journal article" date="2016" name="Mol. Biol. Evol.">
        <title>Comparative Genomics of Early-Diverging Mushroom-Forming Fungi Provides Insights into the Origins of Lignocellulose Decay Capabilities.</title>
        <authorList>
            <person name="Nagy L.G."/>
            <person name="Riley R."/>
            <person name="Tritt A."/>
            <person name="Adam C."/>
            <person name="Daum C."/>
            <person name="Floudas D."/>
            <person name="Sun H."/>
            <person name="Yadav J.S."/>
            <person name="Pangilinan J."/>
            <person name="Larsson K.H."/>
            <person name="Matsuura K."/>
            <person name="Barry K."/>
            <person name="Labutti K."/>
            <person name="Kuo R."/>
            <person name="Ohm R.A."/>
            <person name="Bhattacharya S.S."/>
            <person name="Shirouzu T."/>
            <person name="Yoshinaga Y."/>
            <person name="Martin F.M."/>
            <person name="Grigoriev I.V."/>
            <person name="Hibbett D.S."/>
        </authorList>
    </citation>
    <scope>NUCLEOTIDE SEQUENCE [LARGE SCALE GENOMIC DNA]</scope>
    <source>
        <strain evidence="2 3">HHB10207 ss-3</strain>
    </source>
</reference>
<accession>A0A166BZX9</accession>
<sequence>MLFHSFSHRRSTLVQTRSLNVLRRSGSGRSIDQASRSLCSRSMSDRRASPNSKARHPSPPESSPLFPIARNSIQSAQIAKTFIK</sequence>
<feature type="compositionally biased region" description="Polar residues" evidence="1">
    <location>
        <begin position="27"/>
        <end position="42"/>
    </location>
</feature>
<gene>
    <name evidence="2" type="ORF">SISSUDRAFT_916073</name>
</gene>
<dbReference type="Proteomes" id="UP000076798">
    <property type="component" value="Unassembled WGS sequence"/>
</dbReference>
<name>A0A166BZX9_9AGAM</name>
<evidence type="ECO:0000313" key="3">
    <source>
        <dbReference type="Proteomes" id="UP000076798"/>
    </source>
</evidence>